<name>A0A443RSJ6_9ACAR</name>
<dbReference type="VEuPathDB" id="VectorBase:LDEU013850"/>
<keyword evidence="3 5" id="KW-0575">Peroxidase</keyword>
<evidence type="ECO:0000256" key="3">
    <source>
        <dbReference type="ARBA" id="ARBA00022559"/>
    </source>
</evidence>
<evidence type="ECO:0000256" key="2">
    <source>
        <dbReference type="ARBA" id="ARBA00022525"/>
    </source>
</evidence>
<proteinExistence type="predicted"/>
<dbReference type="GO" id="GO:0006979">
    <property type="term" value="P:response to oxidative stress"/>
    <property type="evidence" value="ECO:0007669"/>
    <property type="project" value="InterPro"/>
</dbReference>
<protein>
    <submittedName>
        <fullName evidence="5">Heme peroxidase-like protein</fullName>
    </submittedName>
</protein>
<evidence type="ECO:0000313" key="5">
    <source>
        <dbReference type="EMBL" id="RWS18190.1"/>
    </source>
</evidence>
<dbReference type="Pfam" id="PF03098">
    <property type="entry name" value="An_peroxidase"/>
    <property type="match status" value="1"/>
</dbReference>
<dbReference type="AlphaFoldDB" id="A0A443RSJ6"/>
<dbReference type="InterPro" id="IPR037120">
    <property type="entry name" value="Haem_peroxidase_sf_animal"/>
</dbReference>
<keyword evidence="6" id="KW-1185">Reference proteome</keyword>
<accession>A0A443RSJ6</accession>
<evidence type="ECO:0000313" key="6">
    <source>
        <dbReference type="Proteomes" id="UP000288716"/>
    </source>
</evidence>
<evidence type="ECO:0000256" key="1">
    <source>
        <dbReference type="ARBA" id="ARBA00004613"/>
    </source>
</evidence>
<comment type="caution">
    <text evidence="5">The sequence shown here is derived from an EMBL/GenBank/DDBJ whole genome shotgun (WGS) entry which is preliminary data.</text>
</comment>
<organism evidence="5 6">
    <name type="scientific">Leptotrombidium deliense</name>
    <dbReference type="NCBI Taxonomy" id="299467"/>
    <lineage>
        <taxon>Eukaryota</taxon>
        <taxon>Metazoa</taxon>
        <taxon>Ecdysozoa</taxon>
        <taxon>Arthropoda</taxon>
        <taxon>Chelicerata</taxon>
        <taxon>Arachnida</taxon>
        <taxon>Acari</taxon>
        <taxon>Acariformes</taxon>
        <taxon>Trombidiformes</taxon>
        <taxon>Prostigmata</taxon>
        <taxon>Anystina</taxon>
        <taxon>Parasitengona</taxon>
        <taxon>Trombiculoidea</taxon>
        <taxon>Trombiculidae</taxon>
        <taxon>Leptotrombidium</taxon>
    </lineage>
</organism>
<reference evidence="5 6" key="1">
    <citation type="journal article" date="2018" name="Gigascience">
        <title>Genomes of trombidid mites reveal novel predicted allergens and laterally-transferred genes associated with secondary metabolism.</title>
        <authorList>
            <person name="Dong X."/>
            <person name="Chaisiri K."/>
            <person name="Xia D."/>
            <person name="Armstrong S.D."/>
            <person name="Fang Y."/>
            <person name="Donnelly M.J."/>
            <person name="Kadowaki T."/>
            <person name="McGarry J.W."/>
            <person name="Darby A.C."/>
            <person name="Makepeace B.L."/>
        </authorList>
    </citation>
    <scope>NUCLEOTIDE SEQUENCE [LARGE SCALE GENOMIC DNA]</scope>
    <source>
        <strain evidence="5">UoL-UT</strain>
    </source>
</reference>
<feature type="non-terminal residue" evidence="5">
    <location>
        <position position="121"/>
    </location>
</feature>
<dbReference type="SUPFAM" id="SSF48113">
    <property type="entry name" value="Heme-dependent peroxidases"/>
    <property type="match status" value="1"/>
</dbReference>
<dbReference type="GO" id="GO:0005576">
    <property type="term" value="C:extracellular region"/>
    <property type="evidence" value="ECO:0007669"/>
    <property type="project" value="UniProtKB-SubCell"/>
</dbReference>
<dbReference type="GO" id="GO:0020037">
    <property type="term" value="F:heme binding"/>
    <property type="evidence" value="ECO:0007669"/>
    <property type="project" value="InterPro"/>
</dbReference>
<keyword evidence="4" id="KW-0325">Glycoprotein</keyword>
<dbReference type="GO" id="GO:0004601">
    <property type="term" value="F:peroxidase activity"/>
    <property type="evidence" value="ECO:0007669"/>
    <property type="project" value="UniProtKB-KW"/>
</dbReference>
<dbReference type="PANTHER" id="PTHR11475">
    <property type="entry name" value="OXIDASE/PEROXIDASE"/>
    <property type="match status" value="1"/>
</dbReference>
<dbReference type="PANTHER" id="PTHR11475:SF4">
    <property type="entry name" value="CHORION PEROXIDASE"/>
    <property type="match status" value="1"/>
</dbReference>
<dbReference type="OrthoDB" id="6510027at2759"/>
<sequence>MYYSPIEKFASSFLFLAQCSLSDDDYGCKKTPASVCDSKSLFRNLDGSCNNLNDTTLGQAFRCHYRFTEANYPDYYGANISNARLKNVRELSNAFFAEKDEIDSKSKKVNSLWMSFGQMLG</sequence>
<dbReference type="PROSITE" id="PS50292">
    <property type="entry name" value="PEROXIDASE_3"/>
    <property type="match status" value="1"/>
</dbReference>
<dbReference type="Proteomes" id="UP000288716">
    <property type="component" value="Unassembled WGS sequence"/>
</dbReference>
<keyword evidence="3 5" id="KW-0560">Oxidoreductase</keyword>
<dbReference type="Gene3D" id="1.10.640.10">
    <property type="entry name" value="Haem peroxidase domain superfamily, animal type"/>
    <property type="match status" value="1"/>
</dbReference>
<keyword evidence="2" id="KW-0964">Secreted</keyword>
<evidence type="ECO:0000256" key="4">
    <source>
        <dbReference type="ARBA" id="ARBA00023180"/>
    </source>
</evidence>
<gene>
    <name evidence="5" type="ORF">B4U80_14667</name>
</gene>
<dbReference type="InterPro" id="IPR010255">
    <property type="entry name" value="Haem_peroxidase_sf"/>
</dbReference>
<dbReference type="InterPro" id="IPR019791">
    <property type="entry name" value="Haem_peroxidase_animal"/>
</dbReference>
<dbReference type="EMBL" id="NCKV01044190">
    <property type="protein sequence ID" value="RWS18190.1"/>
    <property type="molecule type" value="Genomic_DNA"/>
</dbReference>
<comment type="subcellular location">
    <subcellularLocation>
        <location evidence="1">Secreted</location>
    </subcellularLocation>
</comment>